<dbReference type="PANTHER" id="PTHR47963">
    <property type="entry name" value="DEAD-BOX ATP-DEPENDENT RNA HELICASE 47, MITOCHONDRIAL"/>
    <property type="match status" value="1"/>
</dbReference>
<comment type="catalytic activity">
    <reaction evidence="10">
        <text>ATP + H2O = ADP + phosphate + H(+)</text>
        <dbReference type="Rhea" id="RHEA:13065"/>
        <dbReference type="ChEBI" id="CHEBI:15377"/>
        <dbReference type="ChEBI" id="CHEBI:15378"/>
        <dbReference type="ChEBI" id="CHEBI:30616"/>
        <dbReference type="ChEBI" id="CHEBI:43474"/>
        <dbReference type="ChEBI" id="CHEBI:456216"/>
        <dbReference type="EC" id="3.6.4.13"/>
    </reaction>
</comment>
<feature type="region of interest" description="Disordered" evidence="13">
    <location>
        <begin position="612"/>
        <end position="645"/>
    </location>
</feature>
<evidence type="ECO:0000256" key="10">
    <source>
        <dbReference type="ARBA" id="ARBA00047984"/>
    </source>
</evidence>
<dbReference type="InterPro" id="IPR001650">
    <property type="entry name" value="Helicase_C-like"/>
</dbReference>
<dbReference type="GO" id="GO:0005634">
    <property type="term" value="C:nucleus"/>
    <property type="evidence" value="ECO:0007669"/>
    <property type="project" value="UniProtKB-SubCell"/>
</dbReference>
<dbReference type="CDD" id="cd00268">
    <property type="entry name" value="DEADc"/>
    <property type="match status" value="1"/>
</dbReference>
<dbReference type="InterPro" id="IPR035979">
    <property type="entry name" value="RBD_domain_sf"/>
</dbReference>
<keyword evidence="4 12" id="KW-0547">Nucleotide-binding</keyword>
<feature type="domain" description="Helicase C-terminal" evidence="15">
    <location>
        <begin position="323"/>
        <end position="465"/>
    </location>
</feature>
<keyword evidence="5 12" id="KW-0378">Hydrolase</keyword>
<organism evidence="16 17">
    <name type="scientific">Quercus suber</name>
    <name type="common">Cork oak</name>
    <dbReference type="NCBI Taxonomy" id="58331"/>
    <lineage>
        <taxon>Eukaryota</taxon>
        <taxon>Viridiplantae</taxon>
        <taxon>Streptophyta</taxon>
        <taxon>Embryophyta</taxon>
        <taxon>Tracheophyta</taxon>
        <taxon>Spermatophyta</taxon>
        <taxon>Magnoliopsida</taxon>
        <taxon>eudicotyledons</taxon>
        <taxon>Gunneridae</taxon>
        <taxon>Pentapetalae</taxon>
        <taxon>rosids</taxon>
        <taxon>fabids</taxon>
        <taxon>Fagales</taxon>
        <taxon>Fagaceae</taxon>
        <taxon>Quercus</taxon>
    </lineage>
</organism>
<dbReference type="GO" id="GO:0016787">
    <property type="term" value="F:hydrolase activity"/>
    <property type="evidence" value="ECO:0007669"/>
    <property type="project" value="UniProtKB-KW"/>
</dbReference>
<dbReference type="Pfam" id="PF26142">
    <property type="entry name" value="DD_DDX21-DDX50"/>
    <property type="match status" value="1"/>
</dbReference>
<feature type="compositionally biased region" description="Basic residues" evidence="13">
    <location>
        <begin position="46"/>
        <end position="58"/>
    </location>
</feature>
<dbReference type="FunFam" id="3.30.70.2280:FF:000003">
    <property type="entry name" value="DEAD-box ATP-dependent RNA helicase 7"/>
    <property type="match status" value="1"/>
</dbReference>
<evidence type="ECO:0000256" key="1">
    <source>
        <dbReference type="ARBA" id="ARBA00004123"/>
    </source>
</evidence>
<dbReference type="Gene3D" id="3.30.70.2280">
    <property type="match status" value="1"/>
</dbReference>
<keyword evidence="7 12" id="KW-0067">ATP-binding</keyword>
<dbReference type="CDD" id="cd18787">
    <property type="entry name" value="SF2_C_DEAD"/>
    <property type="match status" value="1"/>
</dbReference>
<dbReference type="Gene3D" id="3.40.50.300">
    <property type="entry name" value="P-loop containing nucleotide triphosphate hydrolases"/>
    <property type="match status" value="2"/>
</dbReference>
<proteinExistence type="inferred from homology"/>
<keyword evidence="17" id="KW-1185">Reference proteome</keyword>
<dbReference type="PANTHER" id="PTHR47963:SF8">
    <property type="entry name" value="ATP-DEPENDENT RNA HELICASE DEAD"/>
    <property type="match status" value="1"/>
</dbReference>
<dbReference type="InterPro" id="IPR050547">
    <property type="entry name" value="DEAD_box_RNA_helicases"/>
</dbReference>
<evidence type="ECO:0000256" key="8">
    <source>
        <dbReference type="ARBA" id="ARBA00022884"/>
    </source>
</evidence>
<dbReference type="InterPro" id="IPR044742">
    <property type="entry name" value="DEAD/DEAH_RhlB"/>
</dbReference>
<comment type="similarity">
    <text evidence="2">Belongs to the DEAD box helicase family. DDX21/DDX50 subfamily.</text>
</comment>
<dbReference type="PROSITE" id="PS51192">
    <property type="entry name" value="HELICASE_ATP_BIND_1"/>
    <property type="match status" value="1"/>
</dbReference>
<dbReference type="AlphaFoldDB" id="A0AAW0KFP5"/>
<dbReference type="Proteomes" id="UP000237347">
    <property type="component" value="Unassembled WGS sequence"/>
</dbReference>
<evidence type="ECO:0000313" key="17">
    <source>
        <dbReference type="Proteomes" id="UP000237347"/>
    </source>
</evidence>
<gene>
    <name evidence="16" type="primary">RH7</name>
    <name evidence="16" type="ORF">CFP56_020107</name>
</gene>
<dbReference type="Pfam" id="PF00270">
    <property type="entry name" value="DEAD"/>
    <property type="match status" value="1"/>
</dbReference>
<evidence type="ECO:0000256" key="12">
    <source>
        <dbReference type="RuleBase" id="RU000492"/>
    </source>
</evidence>
<dbReference type="InterPro" id="IPR059027">
    <property type="entry name" value="DD_DDX21-DDX50"/>
</dbReference>
<accession>A0AAW0KFP5</accession>
<evidence type="ECO:0000256" key="3">
    <source>
        <dbReference type="ARBA" id="ARBA00012552"/>
    </source>
</evidence>
<name>A0AAW0KFP5_QUESU</name>
<sequence length="645" mass="70474">MPSLPLSDSMLTETTPKDKKEKKSRKMKNNGETLETADSPISEKKSKTKKTKETKKRKALEMDEEEEEEERSGTSSELVEPVSSKKSVAEESEKKSKKNKKAKVEDGEEEEVKSVEEDPNAVSRFRISAPLKAKLKEKGIEALVKHWHLCCPSWSHLRMGHLRHQGKLDMGDHQVAADFDTYGVSLGLTSCCLYGGAHMRDQEMKLKRGVDIAIGTPGRIKDHIERGNIDFSSLKFRVLDEADEMLKMGFVDDVELILGKVEDANKVQTLLFSATLPDWVKQIAARFLKPNKKTADLVGNEKMKASTNVRHIVLPCSSSARSQLIPDIIRCYSSGGRTIIFTETKDSASQLSGLLPGARPLHGDIQQSQREVTLAGFRSGKFMTLVATNVAARGLDIHDVQLIIQCEPPRDVEDYIHRSGRTGRAGNTGVAVMLYDPRKSNFSRIERESGVKFEHISAPQPADIAKAAGEQAAEMIIQVSDSVIPAFESAAEELLNNSGLSAVALLSKALAKAAGYSEIKKRSLLTSMENYVTVHLEAGTSIYTPSFAFNVLKRFLPEEKVEAVQGLALTADGKGAVFDVPAGDLDTFLAGQENAANVSLEVLKALPPLREREQPRGRFGSGGGFSGGSRFSGGRGGRGGGGFFW</sequence>
<dbReference type="Pfam" id="PF08152">
    <property type="entry name" value="GUCT"/>
    <property type="match status" value="1"/>
</dbReference>
<reference evidence="16 17" key="1">
    <citation type="journal article" date="2018" name="Sci. Data">
        <title>The draft genome sequence of cork oak.</title>
        <authorList>
            <person name="Ramos A.M."/>
            <person name="Usie A."/>
            <person name="Barbosa P."/>
            <person name="Barros P.M."/>
            <person name="Capote T."/>
            <person name="Chaves I."/>
            <person name="Simoes F."/>
            <person name="Abreu I."/>
            <person name="Carrasquinho I."/>
            <person name="Faro C."/>
            <person name="Guimaraes J.B."/>
            <person name="Mendonca D."/>
            <person name="Nobrega F."/>
            <person name="Rodrigues L."/>
            <person name="Saibo N.J.M."/>
            <person name="Varela M.C."/>
            <person name="Egas C."/>
            <person name="Matos J."/>
            <person name="Miguel C.M."/>
            <person name="Oliveira M.M."/>
            <person name="Ricardo C.P."/>
            <person name="Goncalves S."/>
        </authorList>
    </citation>
    <scope>NUCLEOTIDE SEQUENCE [LARGE SCALE GENOMIC DNA]</scope>
    <source>
        <strain evidence="17">cv. HL8</strain>
    </source>
</reference>
<comment type="caution">
    <text evidence="16">The sequence shown here is derived from an EMBL/GenBank/DDBJ whole genome shotgun (WGS) entry which is preliminary data.</text>
</comment>
<dbReference type="PROSITE" id="PS51194">
    <property type="entry name" value="HELICASE_CTER"/>
    <property type="match status" value="1"/>
</dbReference>
<dbReference type="SUPFAM" id="SSF54928">
    <property type="entry name" value="RNA-binding domain, RBD"/>
    <property type="match status" value="1"/>
</dbReference>
<evidence type="ECO:0000256" key="7">
    <source>
        <dbReference type="ARBA" id="ARBA00022840"/>
    </source>
</evidence>
<evidence type="ECO:0000313" key="16">
    <source>
        <dbReference type="EMBL" id="KAK7838250.1"/>
    </source>
</evidence>
<dbReference type="GO" id="GO:0003723">
    <property type="term" value="F:RNA binding"/>
    <property type="evidence" value="ECO:0007669"/>
    <property type="project" value="UniProtKB-KW"/>
</dbReference>
<keyword evidence="6 12" id="KW-0347">Helicase</keyword>
<dbReference type="SUPFAM" id="SSF52540">
    <property type="entry name" value="P-loop containing nucleoside triphosphate hydrolases"/>
    <property type="match status" value="1"/>
</dbReference>
<comment type="subcellular location">
    <subcellularLocation>
        <location evidence="1">Nucleus</location>
    </subcellularLocation>
</comment>
<evidence type="ECO:0000256" key="13">
    <source>
        <dbReference type="SAM" id="MobiDB-lite"/>
    </source>
</evidence>
<dbReference type="SMART" id="SM00490">
    <property type="entry name" value="HELICc"/>
    <property type="match status" value="1"/>
</dbReference>
<evidence type="ECO:0000256" key="5">
    <source>
        <dbReference type="ARBA" id="ARBA00022801"/>
    </source>
</evidence>
<dbReference type="Pfam" id="PF00271">
    <property type="entry name" value="Helicase_C"/>
    <property type="match status" value="1"/>
</dbReference>
<protein>
    <recommendedName>
        <fullName evidence="11">DEAD-box ATP-dependent RNA helicase 7</fullName>
        <ecNumber evidence="3">3.6.4.13</ecNumber>
    </recommendedName>
</protein>
<dbReference type="InterPro" id="IPR027417">
    <property type="entry name" value="P-loop_NTPase"/>
</dbReference>
<dbReference type="GO" id="GO:0005524">
    <property type="term" value="F:ATP binding"/>
    <property type="evidence" value="ECO:0007669"/>
    <property type="project" value="UniProtKB-KW"/>
</dbReference>
<evidence type="ECO:0000256" key="2">
    <source>
        <dbReference type="ARBA" id="ARBA00006517"/>
    </source>
</evidence>
<feature type="region of interest" description="Disordered" evidence="13">
    <location>
        <begin position="1"/>
        <end position="118"/>
    </location>
</feature>
<evidence type="ECO:0000259" key="14">
    <source>
        <dbReference type="PROSITE" id="PS51192"/>
    </source>
</evidence>
<dbReference type="InterPro" id="IPR012562">
    <property type="entry name" value="GUCT"/>
</dbReference>
<evidence type="ECO:0000256" key="11">
    <source>
        <dbReference type="ARBA" id="ARBA00070889"/>
    </source>
</evidence>
<dbReference type="GO" id="GO:0003724">
    <property type="term" value="F:RNA helicase activity"/>
    <property type="evidence" value="ECO:0007669"/>
    <property type="project" value="UniProtKB-EC"/>
</dbReference>
<keyword evidence="9" id="KW-0539">Nucleus</keyword>
<dbReference type="InterPro" id="IPR000629">
    <property type="entry name" value="RNA-helicase_DEAD-box_CS"/>
</dbReference>
<dbReference type="EC" id="3.6.4.13" evidence="3"/>
<dbReference type="InterPro" id="IPR011545">
    <property type="entry name" value="DEAD/DEAH_box_helicase_dom"/>
</dbReference>
<dbReference type="EMBL" id="PKMF04000310">
    <property type="protein sequence ID" value="KAK7838250.1"/>
    <property type="molecule type" value="Genomic_DNA"/>
</dbReference>
<dbReference type="SMART" id="SM00487">
    <property type="entry name" value="DEXDc"/>
    <property type="match status" value="1"/>
</dbReference>
<dbReference type="CDD" id="cd12937">
    <property type="entry name" value="GUCT_RH7_like"/>
    <property type="match status" value="1"/>
</dbReference>
<evidence type="ECO:0000256" key="9">
    <source>
        <dbReference type="ARBA" id="ARBA00023242"/>
    </source>
</evidence>
<dbReference type="InterPro" id="IPR014001">
    <property type="entry name" value="Helicase_ATP-bd"/>
</dbReference>
<evidence type="ECO:0000256" key="6">
    <source>
        <dbReference type="ARBA" id="ARBA00022806"/>
    </source>
</evidence>
<feature type="domain" description="Helicase ATP-binding" evidence="14">
    <location>
        <begin position="173"/>
        <end position="294"/>
    </location>
</feature>
<evidence type="ECO:0000259" key="15">
    <source>
        <dbReference type="PROSITE" id="PS51194"/>
    </source>
</evidence>
<keyword evidence="8" id="KW-0694">RNA-binding</keyword>
<evidence type="ECO:0000256" key="4">
    <source>
        <dbReference type="ARBA" id="ARBA00022741"/>
    </source>
</evidence>
<dbReference type="PROSITE" id="PS00039">
    <property type="entry name" value="DEAD_ATP_HELICASE"/>
    <property type="match status" value="1"/>
</dbReference>
<feature type="compositionally biased region" description="Gly residues" evidence="13">
    <location>
        <begin position="619"/>
        <end position="645"/>
    </location>
</feature>